<accession>A0A327WPL1</accession>
<keyword evidence="4" id="KW-1133">Transmembrane helix</keyword>
<dbReference type="InterPro" id="IPR050697">
    <property type="entry name" value="Adenylyl/Guanylyl_Cyclase_3/4"/>
</dbReference>
<evidence type="ECO:0000256" key="1">
    <source>
        <dbReference type="ARBA" id="ARBA00004651"/>
    </source>
</evidence>
<dbReference type="SUPFAM" id="SSF55073">
    <property type="entry name" value="Nucleotide cyclase"/>
    <property type="match status" value="1"/>
</dbReference>
<dbReference type="CDD" id="cd07302">
    <property type="entry name" value="CHD"/>
    <property type="match status" value="1"/>
</dbReference>
<feature type="transmembrane region" description="Helical" evidence="4">
    <location>
        <begin position="129"/>
        <end position="147"/>
    </location>
</feature>
<protein>
    <submittedName>
        <fullName evidence="6">Adenylate cyclase</fullName>
    </submittedName>
</protein>
<sequence>MTFIYHQRDKAKISPYFNLTFSQENLRREKQRAGLLAGVFFVGLILTLFFYLTLPLASYPQQAKTEIMQVVLPFLAFMSLYELNMWNMFRVWGQKEFTIPQSVKYLNATFEISALTLLLYLLSDKFDHPILVMLSPLATLYYFFIILSTLRLNFWISFYTGLIACIEFLLLSFYLLEEPSMLAGSFSLYLTTSFAYIVKSLIFLLCGICAGYVSRQIQISIQSSIERSETQNQLITFFGQQVSPEIADLIIKEKGMLKSQHMKVSVLFLDIRNFTKYADKHTADEVVAYQNSFFSIIVEIVNRHGGIVNQFLGDGCMITFGAPIPLSNPAENAVKAGLEIIAEIRKAVQEDRIIPTSVGIGVHVGDAVIGNIGTETRQQFSITGNVVILAARIEQLNKEYGTNMLVSQDVINDLSDFHPALTEQLGVVDVRGMEAGVELYKLS</sequence>
<comment type="subcellular location">
    <subcellularLocation>
        <location evidence="1">Cell membrane</location>
        <topology evidence="1">Multi-pass membrane protein</topology>
    </subcellularLocation>
</comment>
<dbReference type="InterPro" id="IPR001054">
    <property type="entry name" value="A/G_cyclase"/>
</dbReference>
<feature type="transmembrane region" description="Helical" evidence="4">
    <location>
        <begin position="188"/>
        <end position="213"/>
    </location>
</feature>
<evidence type="ECO:0000256" key="2">
    <source>
        <dbReference type="ARBA" id="ARBA00022475"/>
    </source>
</evidence>
<reference evidence="6 7" key="1">
    <citation type="submission" date="2018-06" db="EMBL/GenBank/DDBJ databases">
        <title>Genomic Encyclopedia of Archaeal and Bacterial Type Strains, Phase II (KMG-II): from individual species to whole genera.</title>
        <authorList>
            <person name="Goeker M."/>
        </authorList>
    </citation>
    <scope>NUCLEOTIDE SEQUENCE [LARGE SCALE GENOMIC DNA]</scope>
    <source>
        <strain evidence="6 7">DSM 21851</strain>
    </source>
</reference>
<dbReference type="OrthoDB" id="341967at2"/>
<dbReference type="InterPro" id="IPR029787">
    <property type="entry name" value="Nucleotide_cyclase"/>
</dbReference>
<evidence type="ECO:0000256" key="3">
    <source>
        <dbReference type="ARBA" id="ARBA00023136"/>
    </source>
</evidence>
<feature type="transmembrane region" description="Helical" evidence="4">
    <location>
        <begin position="66"/>
        <end position="84"/>
    </location>
</feature>
<dbReference type="PROSITE" id="PS50125">
    <property type="entry name" value="GUANYLATE_CYCLASE_2"/>
    <property type="match status" value="1"/>
</dbReference>
<gene>
    <name evidence="6" type="ORF">LX87_04968</name>
</gene>
<keyword evidence="4" id="KW-0812">Transmembrane</keyword>
<dbReference type="RefSeq" id="WP_111630970.1">
    <property type="nucleotide sequence ID" value="NZ_QLMC01000007.1"/>
</dbReference>
<proteinExistence type="predicted"/>
<dbReference type="Gene3D" id="3.30.70.1230">
    <property type="entry name" value="Nucleotide cyclase"/>
    <property type="match status" value="1"/>
</dbReference>
<feature type="transmembrane region" description="Helical" evidence="4">
    <location>
        <begin position="154"/>
        <end position="176"/>
    </location>
</feature>
<feature type="domain" description="Guanylate cyclase" evidence="5">
    <location>
        <begin position="265"/>
        <end position="394"/>
    </location>
</feature>
<dbReference type="SMART" id="SM00044">
    <property type="entry name" value="CYCc"/>
    <property type="match status" value="1"/>
</dbReference>
<dbReference type="PANTHER" id="PTHR43081:SF17">
    <property type="entry name" value="BLL5647 PROTEIN"/>
    <property type="match status" value="1"/>
</dbReference>
<organism evidence="6 7">
    <name type="scientific">Larkinella arboricola</name>
    <dbReference type="NCBI Taxonomy" id="643671"/>
    <lineage>
        <taxon>Bacteria</taxon>
        <taxon>Pseudomonadati</taxon>
        <taxon>Bacteroidota</taxon>
        <taxon>Cytophagia</taxon>
        <taxon>Cytophagales</taxon>
        <taxon>Spirosomataceae</taxon>
        <taxon>Larkinella</taxon>
    </lineage>
</organism>
<dbReference type="Pfam" id="PF00211">
    <property type="entry name" value="Guanylate_cyc"/>
    <property type="match status" value="1"/>
</dbReference>
<keyword evidence="2" id="KW-1003">Cell membrane</keyword>
<comment type="caution">
    <text evidence="6">The sequence shown here is derived from an EMBL/GenBank/DDBJ whole genome shotgun (WGS) entry which is preliminary data.</text>
</comment>
<evidence type="ECO:0000313" key="7">
    <source>
        <dbReference type="Proteomes" id="UP000248790"/>
    </source>
</evidence>
<dbReference type="PANTHER" id="PTHR43081">
    <property type="entry name" value="ADENYLATE CYCLASE, TERMINAL-DIFFERENTIATION SPECIFIC-RELATED"/>
    <property type="match status" value="1"/>
</dbReference>
<evidence type="ECO:0000256" key="4">
    <source>
        <dbReference type="SAM" id="Phobius"/>
    </source>
</evidence>
<feature type="transmembrane region" description="Helical" evidence="4">
    <location>
        <begin position="33"/>
        <end position="54"/>
    </location>
</feature>
<dbReference type="GO" id="GO:0006171">
    <property type="term" value="P:cAMP biosynthetic process"/>
    <property type="evidence" value="ECO:0007669"/>
    <property type="project" value="TreeGrafter"/>
</dbReference>
<evidence type="ECO:0000313" key="6">
    <source>
        <dbReference type="EMBL" id="RAJ92638.1"/>
    </source>
</evidence>
<evidence type="ECO:0000259" key="5">
    <source>
        <dbReference type="PROSITE" id="PS50125"/>
    </source>
</evidence>
<dbReference type="Proteomes" id="UP000248790">
    <property type="component" value="Unassembled WGS sequence"/>
</dbReference>
<dbReference type="GO" id="GO:0035556">
    <property type="term" value="P:intracellular signal transduction"/>
    <property type="evidence" value="ECO:0007669"/>
    <property type="project" value="InterPro"/>
</dbReference>
<name>A0A327WPL1_LARAB</name>
<dbReference type="EMBL" id="QLMC01000007">
    <property type="protein sequence ID" value="RAJ92638.1"/>
    <property type="molecule type" value="Genomic_DNA"/>
</dbReference>
<dbReference type="GO" id="GO:0004016">
    <property type="term" value="F:adenylate cyclase activity"/>
    <property type="evidence" value="ECO:0007669"/>
    <property type="project" value="UniProtKB-ARBA"/>
</dbReference>
<feature type="transmembrane region" description="Helical" evidence="4">
    <location>
        <begin position="105"/>
        <end position="123"/>
    </location>
</feature>
<dbReference type="AlphaFoldDB" id="A0A327WPL1"/>
<dbReference type="GO" id="GO:0005886">
    <property type="term" value="C:plasma membrane"/>
    <property type="evidence" value="ECO:0007669"/>
    <property type="project" value="UniProtKB-SubCell"/>
</dbReference>
<keyword evidence="3 4" id="KW-0472">Membrane</keyword>
<keyword evidence="7" id="KW-1185">Reference proteome</keyword>